<name>A0AAV0CVF7_9ASTE</name>
<proteinExistence type="predicted"/>
<organism evidence="1 2">
    <name type="scientific">Cuscuta epithymum</name>
    <dbReference type="NCBI Taxonomy" id="186058"/>
    <lineage>
        <taxon>Eukaryota</taxon>
        <taxon>Viridiplantae</taxon>
        <taxon>Streptophyta</taxon>
        <taxon>Embryophyta</taxon>
        <taxon>Tracheophyta</taxon>
        <taxon>Spermatophyta</taxon>
        <taxon>Magnoliopsida</taxon>
        <taxon>eudicotyledons</taxon>
        <taxon>Gunneridae</taxon>
        <taxon>Pentapetalae</taxon>
        <taxon>asterids</taxon>
        <taxon>lamiids</taxon>
        <taxon>Solanales</taxon>
        <taxon>Convolvulaceae</taxon>
        <taxon>Cuscuteae</taxon>
        <taxon>Cuscuta</taxon>
        <taxon>Cuscuta subgen. Cuscuta</taxon>
    </lineage>
</organism>
<reference evidence="1" key="1">
    <citation type="submission" date="2022-07" db="EMBL/GenBank/DDBJ databases">
        <authorList>
            <person name="Macas J."/>
            <person name="Novak P."/>
            <person name="Neumann P."/>
        </authorList>
    </citation>
    <scope>NUCLEOTIDE SEQUENCE</scope>
</reference>
<accession>A0AAV0CVF7</accession>
<dbReference type="Proteomes" id="UP001152523">
    <property type="component" value="Unassembled WGS sequence"/>
</dbReference>
<comment type="caution">
    <text evidence="1">The sequence shown here is derived from an EMBL/GenBank/DDBJ whole genome shotgun (WGS) entry which is preliminary data.</text>
</comment>
<keyword evidence="2" id="KW-1185">Reference proteome</keyword>
<dbReference type="AlphaFoldDB" id="A0AAV0CVF7"/>
<protein>
    <submittedName>
        <fullName evidence="1">Uncharacterized protein</fullName>
    </submittedName>
</protein>
<sequence length="111" mass="12606">MTYIYLKYSGEGVAPAPARPPLVLPLRLLEDGLDAISCSHVHVVCHFLNRPVDQLIPEEYKLSSYINAHAGEIMPLPNMNEWPDIGIHLLPPKYLSQTSRVGRRQETRFQN</sequence>
<evidence type="ECO:0000313" key="1">
    <source>
        <dbReference type="EMBL" id="CAH9086105.1"/>
    </source>
</evidence>
<dbReference type="EMBL" id="CAMAPF010000055">
    <property type="protein sequence ID" value="CAH9086105.1"/>
    <property type="molecule type" value="Genomic_DNA"/>
</dbReference>
<gene>
    <name evidence="1" type="ORF">CEPIT_LOCUS9698</name>
</gene>
<feature type="non-terminal residue" evidence="1">
    <location>
        <position position="111"/>
    </location>
</feature>
<evidence type="ECO:0000313" key="2">
    <source>
        <dbReference type="Proteomes" id="UP001152523"/>
    </source>
</evidence>